<dbReference type="PROSITE" id="PS50858">
    <property type="entry name" value="BSD"/>
    <property type="match status" value="1"/>
</dbReference>
<feature type="region of interest" description="Disordered" evidence="1">
    <location>
        <begin position="258"/>
        <end position="455"/>
    </location>
</feature>
<accession>A0AAX6FFH7</accession>
<proteinExistence type="predicted"/>
<feature type="compositionally biased region" description="Basic and acidic residues" evidence="1">
    <location>
        <begin position="275"/>
        <end position="294"/>
    </location>
</feature>
<evidence type="ECO:0000256" key="1">
    <source>
        <dbReference type="SAM" id="MobiDB-lite"/>
    </source>
</evidence>
<dbReference type="AlphaFoldDB" id="A0AAX6FFH7"/>
<name>A0AAX6FFH7_IRIPA</name>
<feature type="compositionally biased region" description="Acidic residues" evidence="1">
    <location>
        <begin position="395"/>
        <end position="408"/>
    </location>
</feature>
<dbReference type="EMBL" id="JANAVB010029220">
    <property type="protein sequence ID" value="KAJ6815116.1"/>
    <property type="molecule type" value="Genomic_DNA"/>
</dbReference>
<feature type="region of interest" description="Disordered" evidence="1">
    <location>
        <begin position="1"/>
        <end position="43"/>
    </location>
</feature>
<keyword evidence="4" id="KW-1185">Reference proteome</keyword>
<protein>
    <submittedName>
        <fullName evidence="3">BSD domain-containing protein 1</fullName>
    </submittedName>
</protein>
<sequence length="455" mass="51523">MDFFKSVFSTEEEEEREQEEEEEDEMEASPNPSPSEAAPSGSWSFGGLIKTFATRSESVIQSYRRDLEEFGSGLRKETEAIKEAASRVVGDLPGSLEAGASVAQESLETVGQALDEFGGTVWRGTAGIISHSREVLLADDSDVSPPDPVPSSSKRYSRFEAQVLAVQNDASTFVEEPEDSGDFGKWKLGFRLEEKEEEIEMLLYENGVLEGFYEKFVPGLADRDEFWSRYFYRVYKLQQAEEVRAKLVKRVISTEEEKEELSWDVDDEEEEEEVEEKKKKEIREVEEKLTEKEMVGMSESVEEKKYSEEVKMEEIIKTSEKPTEELSTKTEIVETSGPQEEKEPTNPSQVENLEEEEKSNPKTEDNKSPSEAKLEPAESPKDGDFSVISSQPSTQEDDDLGWDEIEDLDEHKDNKLEGSGGSPGKVDLRKRLSVAEDDEDLSWDIEDDEDEPTKT</sequence>
<dbReference type="PANTHER" id="PTHR16019">
    <property type="entry name" value="SYNAPSE-ASSOCIATED PROTEIN"/>
    <property type="match status" value="1"/>
</dbReference>
<reference evidence="3" key="2">
    <citation type="submission" date="2023-04" db="EMBL/GenBank/DDBJ databases">
        <authorList>
            <person name="Bruccoleri R.E."/>
            <person name="Oakeley E.J."/>
            <person name="Faust A.-M."/>
            <person name="Dessus-Babus S."/>
            <person name="Altorfer M."/>
            <person name="Burckhardt D."/>
            <person name="Oertli M."/>
            <person name="Naumann U."/>
            <person name="Petersen F."/>
            <person name="Wong J."/>
        </authorList>
    </citation>
    <scope>NUCLEOTIDE SEQUENCE</scope>
    <source>
        <strain evidence="3">GSM-AAB239-AS_SAM_17_03QT</strain>
        <tissue evidence="3">Leaf</tissue>
    </source>
</reference>
<feature type="domain" description="BSD" evidence="2">
    <location>
        <begin position="186"/>
        <end position="238"/>
    </location>
</feature>
<dbReference type="SUPFAM" id="SSF140383">
    <property type="entry name" value="BSD domain-like"/>
    <property type="match status" value="1"/>
</dbReference>
<organism evidence="3 4">
    <name type="scientific">Iris pallida</name>
    <name type="common">Sweet iris</name>
    <dbReference type="NCBI Taxonomy" id="29817"/>
    <lineage>
        <taxon>Eukaryota</taxon>
        <taxon>Viridiplantae</taxon>
        <taxon>Streptophyta</taxon>
        <taxon>Embryophyta</taxon>
        <taxon>Tracheophyta</taxon>
        <taxon>Spermatophyta</taxon>
        <taxon>Magnoliopsida</taxon>
        <taxon>Liliopsida</taxon>
        <taxon>Asparagales</taxon>
        <taxon>Iridaceae</taxon>
        <taxon>Iridoideae</taxon>
        <taxon>Irideae</taxon>
        <taxon>Iris</taxon>
    </lineage>
</organism>
<feature type="compositionally biased region" description="Basic and acidic residues" evidence="1">
    <location>
        <begin position="301"/>
        <end position="332"/>
    </location>
</feature>
<dbReference type="GO" id="GO:0005737">
    <property type="term" value="C:cytoplasm"/>
    <property type="evidence" value="ECO:0007669"/>
    <property type="project" value="TreeGrafter"/>
</dbReference>
<evidence type="ECO:0000313" key="3">
    <source>
        <dbReference type="EMBL" id="KAJ6815116.1"/>
    </source>
</evidence>
<dbReference type="SMART" id="SM00751">
    <property type="entry name" value="BSD"/>
    <property type="match status" value="1"/>
</dbReference>
<feature type="compositionally biased region" description="Acidic residues" evidence="1">
    <location>
        <begin position="10"/>
        <end position="27"/>
    </location>
</feature>
<dbReference type="Pfam" id="PF03909">
    <property type="entry name" value="BSD"/>
    <property type="match status" value="1"/>
</dbReference>
<feature type="compositionally biased region" description="Acidic residues" evidence="1">
    <location>
        <begin position="435"/>
        <end position="455"/>
    </location>
</feature>
<reference evidence="3" key="1">
    <citation type="journal article" date="2023" name="GigaByte">
        <title>Genome assembly of the bearded iris, Iris pallida Lam.</title>
        <authorList>
            <person name="Bruccoleri R.E."/>
            <person name="Oakeley E.J."/>
            <person name="Faust A.M.E."/>
            <person name="Altorfer M."/>
            <person name="Dessus-Babus S."/>
            <person name="Burckhardt D."/>
            <person name="Oertli M."/>
            <person name="Naumann U."/>
            <person name="Petersen F."/>
            <person name="Wong J."/>
        </authorList>
    </citation>
    <scope>NUCLEOTIDE SEQUENCE</scope>
    <source>
        <strain evidence="3">GSM-AAB239-AS_SAM_17_03QT</strain>
    </source>
</reference>
<dbReference type="InterPro" id="IPR005607">
    <property type="entry name" value="BSD_dom"/>
</dbReference>
<feature type="compositionally biased region" description="Acidic residues" evidence="1">
    <location>
        <begin position="258"/>
        <end position="274"/>
    </location>
</feature>
<dbReference type="InterPro" id="IPR035925">
    <property type="entry name" value="BSD_dom_sf"/>
</dbReference>
<comment type="caution">
    <text evidence="3">The sequence shown here is derived from an EMBL/GenBank/DDBJ whole genome shotgun (WGS) entry which is preliminary data.</text>
</comment>
<gene>
    <name evidence="3" type="ORF">M6B38_134970</name>
</gene>
<evidence type="ECO:0000313" key="4">
    <source>
        <dbReference type="Proteomes" id="UP001140949"/>
    </source>
</evidence>
<feature type="compositionally biased region" description="Basic and acidic residues" evidence="1">
    <location>
        <begin position="358"/>
        <end position="384"/>
    </location>
</feature>
<evidence type="ECO:0000259" key="2">
    <source>
        <dbReference type="PROSITE" id="PS50858"/>
    </source>
</evidence>
<dbReference type="PANTHER" id="PTHR16019:SF5">
    <property type="entry name" value="BSD DOMAIN-CONTAINING PROTEIN 1"/>
    <property type="match status" value="1"/>
</dbReference>
<dbReference type="Gene3D" id="1.10.3970.10">
    <property type="entry name" value="BSD domain"/>
    <property type="match status" value="1"/>
</dbReference>
<feature type="compositionally biased region" description="Low complexity" evidence="1">
    <location>
        <begin position="28"/>
        <end position="43"/>
    </location>
</feature>
<dbReference type="Proteomes" id="UP001140949">
    <property type="component" value="Unassembled WGS sequence"/>
</dbReference>
<dbReference type="InterPro" id="IPR051494">
    <property type="entry name" value="BSD_domain-containing"/>
</dbReference>